<keyword evidence="9" id="KW-0408">Iron</keyword>
<evidence type="ECO:0000313" key="14">
    <source>
        <dbReference type="EMBL" id="MUH59843.1"/>
    </source>
</evidence>
<dbReference type="AlphaFoldDB" id="A0A7K1J5B4"/>
<dbReference type="Pfam" id="PF00633">
    <property type="entry name" value="HHH"/>
    <property type="match status" value="1"/>
</dbReference>
<proteinExistence type="inferred from homology"/>
<dbReference type="RefSeq" id="WP_155588764.1">
    <property type="nucleotide sequence ID" value="NZ_WNLP01000005.1"/>
</dbReference>
<dbReference type="PANTHER" id="PTHR42944">
    <property type="entry name" value="ADENINE DNA GLYCOSYLASE"/>
    <property type="match status" value="1"/>
</dbReference>
<comment type="cofactor">
    <cofactor evidence="2">
        <name>[4Fe-4S] cluster</name>
        <dbReference type="ChEBI" id="CHEBI:49883"/>
    </cofactor>
</comment>
<evidence type="ECO:0000256" key="1">
    <source>
        <dbReference type="ARBA" id="ARBA00000843"/>
    </source>
</evidence>
<dbReference type="InterPro" id="IPR023170">
    <property type="entry name" value="HhH_base_excis_C"/>
</dbReference>
<dbReference type="PANTHER" id="PTHR42944:SF1">
    <property type="entry name" value="ADENINE DNA GLYCOSYLASE"/>
    <property type="match status" value="1"/>
</dbReference>
<dbReference type="Proteomes" id="UP000487882">
    <property type="component" value="Unassembled WGS sequence"/>
</dbReference>
<dbReference type="GO" id="GO:0046872">
    <property type="term" value="F:metal ion binding"/>
    <property type="evidence" value="ECO:0007669"/>
    <property type="project" value="UniProtKB-KW"/>
</dbReference>
<dbReference type="CDD" id="cd00056">
    <property type="entry name" value="ENDO3c"/>
    <property type="match status" value="1"/>
</dbReference>
<evidence type="ECO:0000256" key="7">
    <source>
        <dbReference type="ARBA" id="ARBA00022763"/>
    </source>
</evidence>
<keyword evidence="12" id="KW-0326">Glycosidase</keyword>
<keyword evidence="7" id="KW-0227">DNA damage</keyword>
<gene>
    <name evidence="14" type="ORF">GSD1FS_1186</name>
</gene>
<comment type="catalytic activity">
    <reaction evidence="1">
        <text>Hydrolyzes free adenine bases from 7,8-dihydro-8-oxoguanine:adenine mismatched double-stranded DNA, leaving an apurinic site.</text>
        <dbReference type="EC" id="3.2.2.31"/>
    </reaction>
</comment>
<evidence type="ECO:0000256" key="12">
    <source>
        <dbReference type="ARBA" id="ARBA00023295"/>
    </source>
</evidence>
<dbReference type="SUPFAM" id="SSF48150">
    <property type="entry name" value="DNA-glycosylase"/>
    <property type="match status" value="1"/>
</dbReference>
<evidence type="ECO:0000256" key="4">
    <source>
        <dbReference type="ARBA" id="ARBA00012045"/>
    </source>
</evidence>
<reference evidence="14 15" key="1">
    <citation type="submission" date="2019-09" db="EMBL/GenBank/DDBJ databases">
        <title>Bifidobacterium canis sp. nov., isolated from the digestive tract of German Shepherd dog puppy.</title>
        <authorList>
            <person name="Bunesova V."/>
        </authorList>
    </citation>
    <scope>NUCLEOTIDE SEQUENCE [LARGE SCALE GENOMIC DNA]</scope>
    <source>
        <strain evidence="14 15">GSD1FS</strain>
    </source>
</reference>
<comment type="caution">
    <text evidence="14">The sequence shown here is derived from an EMBL/GenBank/DDBJ whole genome shotgun (WGS) entry which is preliminary data.</text>
</comment>
<evidence type="ECO:0000256" key="3">
    <source>
        <dbReference type="ARBA" id="ARBA00008343"/>
    </source>
</evidence>
<keyword evidence="11" id="KW-0234">DNA repair</keyword>
<dbReference type="InterPro" id="IPR003651">
    <property type="entry name" value="Endonuclease3_FeS-loop_motif"/>
</dbReference>
<evidence type="ECO:0000256" key="8">
    <source>
        <dbReference type="ARBA" id="ARBA00022801"/>
    </source>
</evidence>
<evidence type="ECO:0000256" key="10">
    <source>
        <dbReference type="ARBA" id="ARBA00023014"/>
    </source>
</evidence>
<dbReference type="InterPro" id="IPR000445">
    <property type="entry name" value="HhH_motif"/>
</dbReference>
<evidence type="ECO:0000256" key="11">
    <source>
        <dbReference type="ARBA" id="ARBA00023204"/>
    </source>
</evidence>
<keyword evidence="15" id="KW-1185">Reference proteome</keyword>
<dbReference type="GO" id="GO:0032357">
    <property type="term" value="F:oxidized purine DNA binding"/>
    <property type="evidence" value="ECO:0007669"/>
    <property type="project" value="TreeGrafter"/>
</dbReference>
<dbReference type="GO" id="GO:0035485">
    <property type="term" value="F:adenine/guanine mispair binding"/>
    <property type="evidence" value="ECO:0007669"/>
    <property type="project" value="TreeGrafter"/>
</dbReference>
<dbReference type="SMART" id="SM00478">
    <property type="entry name" value="ENDO3c"/>
    <property type="match status" value="1"/>
</dbReference>
<evidence type="ECO:0000259" key="13">
    <source>
        <dbReference type="SMART" id="SM00478"/>
    </source>
</evidence>
<dbReference type="Gene3D" id="1.10.340.30">
    <property type="entry name" value="Hypothetical protein, domain 2"/>
    <property type="match status" value="1"/>
</dbReference>
<keyword evidence="10" id="KW-0411">Iron-sulfur</keyword>
<evidence type="ECO:0000313" key="15">
    <source>
        <dbReference type="Proteomes" id="UP000487882"/>
    </source>
</evidence>
<keyword evidence="6" id="KW-0479">Metal-binding</keyword>
<accession>A0A7K1J5B4</accession>
<protein>
    <recommendedName>
        <fullName evidence="5">Adenine DNA glycosylase</fullName>
        <ecNumber evidence="4">3.2.2.31</ecNumber>
    </recommendedName>
</protein>
<evidence type="ECO:0000256" key="9">
    <source>
        <dbReference type="ARBA" id="ARBA00023004"/>
    </source>
</evidence>
<evidence type="ECO:0000256" key="6">
    <source>
        <dbReference type="ARBA" id="ARBA00022723"/>
    </source>
</evidence>
<name>A0A7K1J5B4_9BIFI</name>
<dbReference type="GO" id="GO:0000701">
    <property type="term" value="F:purine-specific mismatch base pair DNA N-glycosylase activity"/>
    <property type="evidence" value="ECO:0007669"/>
    <property type="project" value="UniProtKB-EC"/>
</dbReference>
<dbReference type="InterPro" id="IPR044298">
    <property type="entry name" value="MIG/MutY"/>
</dbReference>
<dbReference type="GO" id="GO:0006284">
    <property type="term" value="P:base-excision repair"/>
    <property type="evidence" value="ECO:0007669"/>
    <property type="project" value="InterPro"/>
</dbReference>
<dbReference type="EC" id="3.2.2.31" evidence="4"/>
<dbReference type="EMBL" id="WNLP01000005">
    <property type="protein sequence ID" value="MUH59843.1"/>
    <property type="molecule type" value="Genomic_DNA"/>
</dbReference>
<dbReference type="GO" id="GO:0006298">
    <property type="term" value="P:mismatch repair"/>
    <property type="evidence" value="ECO:0007669"/>
    <property type="project" value="TreeGrafter"/>
</dbReference>
<keyword evidence="8" id="KW-0378">Hydrolase</keyword>
<sequence length="339" mass="37671">MVDGVKEVCKKKWRAVRCCYDFSANFFQKPTPVQIVGESRARELEQSAQSARLALQAWWANNARDLPWRNESTTPWGVLVCEVMSQQTQMSRVVPYWNAWMAQWPDAAALAQADKADVIRAWGRLGYPRRALRLQECAQQVAAQYDDRLPSDYDELLALPGIGDYTASAVLSFAFGKRVAVIDTNIRRVLSRAFLGIESLGGSCTPLERALAWVVLPKAAGESAVWNQAVMELGAIVCTAKQPLCEQCPLRAQCAFVKAGMPGLGERRTRPRQKFAGTDRQVRGKIMQALRALPTGQTLQYKDAQKLCDDAAQLDRCIASLDEDGLIEIVNGHDMRLPA</sequence>
<evidence type="ECO:0000256" key="2">
    <source>
        <dbReference type="ARBA" id="ARBA00001966"/>
    </source>
</evidence>
<dbReference type="Pfam" id="PF00730">
    <property type="entry name" value="HhH-GPD"/>
    <property type="match status" value="1"/>
</dbReference>
<evidence type="ECO:0000256" key="5">
    <source>
        <dbReference type="ARBA" id="ARBA00022023"/>
    </source>
</evidence>
<feature type="domain" description="HhH-GPD" evidence="13">
    <location>
        <begin position="84"/>
        <end position="236"/>
    </location>
</feature>
<dbReference type="SMART" id="SM00525">
    <property type="entry name" value="FES"/>
    <property type="match status" value="1"/>
</dbReference>
<dbReference type="Gene3D" id="1.10.1670.10">
    <property type="entry name" value="Helix-hairpin-Helix base-excision DNA repair enzymes (C-terminal)"/>
    <property type="match status" value="1"/>
</dbReference>
<dbReference type="GO" id="GO:0034039">
    <property type="term" value="F:8-oxo-7,8-dihydroguanine DNA N-glycosylase activity"/>
    <property type="evidence" value="ECO:0007669"/>
    <property type="project" value="TreeGrafter"/>
</dbReference>
<dbReference type="GO" id="GO:0051539">
    <property type="term" value="F:4 iron, 4 sulfur cluster binding"/>
    <property type="evidence" value="ECO:0007669"/>
    <property type="project" value="InterPro"/>
</dbReference>
<organism evidence="14 15">
    <name type="scientific">Bifidobacterium canis</name>
    <dbReference type="NCBI Taxonomy" id="2610880"/>
    <lineage>
        <taxon>Bacteria</taxon>
        <taxon>Bacillati</taxon>
        <taxon>Actinomycetota</taxon>
        <taxon>Actinomycetes</taxon>
        <taxon>Bifidobacteriales</taxon>
        <taxon>Bifidobacteriaceae</taxon>
        <taxon>Bifidobacterium</taxon>
    </lineage>
</organism>
<dbReference type="InterPro" id="IPR011257">
    <property type="entry name" value="DNA_glycosylase"/>
</dbReference>
<dbReference type="InterPro" id="IPR003265">
    <property type="entry name" value="HhH-GPD_domain"/>
</dbReference>
<comment type="similarity">
    <text evidence="3">Belongs to the Nth/MutY family.</text>
</comment>